<accession>A0ABU3ECE8</accession>
<keyword evidence="2" id="KW-1185">Reference proteome</keyword>
<evidence type="ECO:0000313" key="1">
    <source>
        <dbReference type="EMBL" id="MDT1061160.1"/>
    </source>
</evidence>
<evidence type="ECO:0000313" key="2">
    <source>
        <dbReference type="Proteomes" id="UP001251085"/>
    </source>
</evidence>
<dbReference type="EMBL" id="JAVRQI010000003">
    <property type="protein sequence ID" value="MDT1061160.1"/>
    <property type="molecule type" value="Genomic_DNA"/>
</dbReference>
<protein>
    <submittedName>
        <fullName evidence="1">Uncharacterized protein</fullName>
    </submittedName>
</protein>
<gene>
    <name evidence="1" type="ORF">RM190_04765</name>
</gene>
<dbReference type="Proteomes" id="UP001251085">
    <property type="component" value="Unassembled WGS sequence"/>
</dbReference>
<dbReference type="RefSeq" id="WP_311758264.1">
    <property type="nucleotide sequence ID" value="NZ_JAVRQI010000003.1"/>
</dbReference>
<proteinExistence type="predicted"/>
<organism evidence="1 2">
    <name type="scientific">Paracoccus broussonetiae</name>
    <dbReference type="NCBI Taxonomy" id="3075834"/>
    <lineage>
        <taxon>Bacteria</taxon>
        <taxon>Pseudomonadati</taxon>
        <taxon>Pseudomonadota</taxon>
        <taxon>Alphaproteobacteria</taxon>
        <taxon>Rhodobacterales</taxon>
        <taxon>Paracoccaceae</taxon>
        <taxon>Paracoccus</taxon>
    </lineage>
</organism>
<comment type="caution">
    <text evidence="1">The sequence shown here is derived from an EMBL/GenBank/DDBJ whole genome shotgun (WGS) entry which is preliminary data.</text>
</comment>
<name>A0ABU3ECE8_9RHOB</name>
<sequence>MSEPDLKSCPACNGRGYHRCDCWPGDCICGFGDETCDECNGEGVIDPSYDDFEDFPHDH</sequence>
<reference evidence="2" key="1">
    <citation type="submission" date="2023-07" db="EMBL/GenBank/DDBJ databases">
        <title>Characterization of two Paracoccaceae strains isolated from Phycosphere and proposal of Xinfangfangia lacusdiani sp. nov.</title>
        <authorList>
            <person name="Deng Y."/>
            <person name="Zhang Y.Q."/>
        </authorList>
    </citation>
    <scope>NUCLEOTIDE SEQUENCE [LARGE SCALE GENOMIC DNA]</scope>
    <source>
        <strain evidence="2">CPCC 101403</strain>
    </source>
</reference>